<dbReference type="OrthoDB" id="547380at2759"/>
<dbReference type="Proteomes" id="UP000747110">
    <property type="component" value="Unassembled WGS sequence"/>
</dbReference>
<organism evidence="1 2">
    <name type="scientific">Volvox reticuliferus</name>
    <dbReference type="NCBI Taxonomy" id="1737510"/>
    <lineage>
        <taxon>Eukaryota</taxon>
        <taxon>Viridiplantae</taxon>
        <taxon>Chlorophyta</taxon>
        <taxon>core chlorophytes</taxon>
        <taxon>Chlorophyceae</taxon>
        <taxon>CS clade</taxon>
        <taxon>Chlamydomonadales</taxon>
        <taxon>Volvocaceae</taxon>
        <taxon>Volvox</taxon>
    </lineage>
</organism>
<sequence>MELLGKDNLQLMSPNILVNIQKKGQKPVCKQGWHTDMGEDEWGTVAIAAIERFTLLIFPGSRHEIMELQRLEQLVTASVIEEADLTAWLAARKFKAMRLVLEPGDLLIMSGDTVHAGDRGVDGCGTLRLHWYITEGVAKDNSTTHLSHYGKELLKCFE</sequence>
<dbReference type="EMBL" id="BNCP01000071">
    <property type="protein sequence ID" value="GIL91907.1"/>
    <property type="molecule type" value="Genomic_DNA"/>
</dbReference>
<accession>A0A8J4CXT2</accession>
<evidence type="ECO:0000313" key="1">
    <source>
        <dbReference type="EMBL" id="GIL91907.1"/>
    </source>
</evidence>
<gene>
    <name evidence="1" type="ORF">Vretifemale_19509</name>
</gene>
<dbReference type="AlphaFoldDB" id="A0A8J4CXT2"/>
<reference evidence="1" key="1">
    <citation type="journal article" date="2021" name="Proc. Natl. Acad. Sci. U.S.A.">
        <title>Three genomes in the algal genus Volvox reveal the fate of a haploid sex-determining region after a transition to homothallism.</title>
        <authorList>
            <person name="Yamamoto K."/>
            <person name="Hamaji T."/>
            <person name="Kawai-Toyooka H."/>
            <person name="Matsuzaki R."/>
            <person name="Takahashi F."/>
            <person name="Nishimura Y."/>
            <person name="Kawachi M."/>
            <person name="Noguchi H."/>
            <person name="Minakuchi Y."/>
            <person name="Umen J.G."/>
            <person name="Toyoda A."/>
            <person name="Nozaki H."/>
        </authorList>
    </citation>
    <scope>NUCLEOTIDE SEQUENCE</scope>
    <source>
        <strain evidence="1">NIES-3786</strain>
    </source>
</reference>
<dbReference type="Gene3D" id="2.60.120.620">
    <property type="entry name" value="q2cbj1_9rhob like domain"/>
    <property type="match status" value="1"/>
</dbReference>
<protein>
    <submittedName>
        <fullName evidence="1">Uncharacterized protein</fullName>
    </submittedName>
</protein>
<keyword evidence="2" id="KW-1185">Reference proteome</keyword>
<comment type="caution">
    <text evidence="1">The sequence shown here is derived from an EMBL/GenBank/DDBJ whole genome shotgun (WGS) entry which is preliminary data.</text>
</comment>
<proteinExistence type="predicted"/>
<evidence type="ECO:0000313" key="2">
    <source>
        <dbReference type="Proteomes" id="UP000747110"/>
    </source>
</evidence>
<dbReference type="SUPFAM" id="SSF51197">
    <property type="entry name" value="Clavaminate synthase-like"/>
    <property type="match status" value="1"/>
</dbReference>
<name>A0A8J4CXT2_9CHLO</name>